<dbReference type="STRING" id="1334629.MFUL124B02_08110"/>
<dbReference type="GO" id="GO:0005886">
    <property type="term" value="C:plasma membrane"/>
    <property type="evidence" value="ECO:0007669"/>
    <property type="project" value="UniProtKB-SubCell"/>
</dbReference>
<evidence type="ECO:0000256" key="6">
    <source>
        <dbReference type="ARBA" id="ARBA00023136"/>
    </source>
</evidence>
<keyword evidence="7" id="KW-0813">Transport</keyword>
<dbReference type="Proteomes" id="UP000321514">
    <property type="component" value="Unassembled WGS sequence"/>
</dbReference>
<dbReference type="GO" id="GO:0015031">
    <property type="term" value="P:protein transport"/>
    <property type="evidence" value="ECO:0007669"/>
    <property type="project" value="UniProtKB-KW"/>
</dbReference>
<organism evidence="9 12">
    <name type="scientific">Myxococcus fulvus</name>
    <dbReference type="NCBI Taxonomy" id="33"/>
    <lineage>
        <taxon>Bacteria</taxon>
        <taxon>Pseudomonadati</taxon>
        <taxon>Myxococcota</taxon>
        <taxon>Myxococcia</taxon>
        <taxon>Myxococcales</taxon>
        <taxon>Cystobacterineae</taxon>
        <taxon>Myxococcaceae</taxon>
        <taxon>Myxococcus</taxon>
    </lineage>
</organism>
<dbReference type="EMBL" id="FOIB01000001">
    <property type="protein sequence ID" value="SET20849.1"/>
    <property type="molecule type" value="Genomic_DNA"/>
</dbReference>
<evidence type="ECO:0000313" key="11">
    <source>
        <dbReference type="Proteomes" id="UP000183760"/>
    </source>
</evidence>
<keyword evidence="3" id="KW-1003">Cell membrane</keyword>
<dbReference type="InterPro" id="IPR003400">
    <property type="entry name" value="ExbD"/>
</dbReference>
<dbReference type="RefSeq" id="WP_046711535.1">
    <property type="nucleotide sequence ID" value="NZ_BJXR01000002.1"/>
</dbReference>
<evidence type="ECO:0000256" key="8">
    <source>
        <dbReference type="SAM" id="Phobius"/>
    </source>
</evidence>
<evidence type="ECO:0000256" key="5">
    <source>
        <dbReference type="ARBA" id="ARBA00022989"/>
    </source>
</evidence>
<dbReference type="Pfam" id="PF02472">
    <property type="entry name" value="ExbD"/>
    <property type="match status" value="1"/>
</dbReference>
<dbReference type="GO" id="GO:0022857">
    <property type="term" value="F:transmembrane transporter activity"/>
    <property type="evidence" value="ECO:0007669"/>
    <property type="project" value="InterPro"/>
</dbReference>
<comment type="similarity">
    <text evidence="2 7">Belongs to the ExbD/TolR family.</text>
</comment>
<evidence type="ECO:0000256" key="1">
    <source>
        <dbReference type="ARBA" id="ARBA00004162"/>
    </source>
</evidence>
<evidence type="ECO:0000256" key="7">
    <source>
        <dbReference type="RuleBase" id="RU003879"/>
    </source>
</evidence>
<keyword evidence="7" id="KW-0653">Protein transport</keyword>
<comment type="caution">
    <text evidence="9">The sequence shown here is derived from an EMBL/GenBank/DDBJ whole genome shotgun (WGS) entry which is preliminary data.</text>
</comment>
<dbReference type="PANTHER" id="PTHR30558:SF7">
    <property type="entry name" value="TOL-PAL SYSTEM PROTEIN TOLR"/>
    <property type="match status" value="1"/>
</dbReference>
<proteinExistence type="inferred from homology"/>
<keyword evidence="6 8" id="KW-0472">Membrane</keyword>
<dbReference type="AlphaFoldDB" id="A0A511SSV3"/>
<accession>A0A511SSV3</accession>
<dbReference type="OrthoDB" id="5514444at2"/>
<dbReference type="Gene3D" id="3.30.420.270">
    <property type="match status" value="1"/>
</dbReference>
<keyword evidence="5 8" id="KW-1133">Transmembrane helix</keyword>
<evidence type="ECO:0000256" key="3">
    <source>
        <dbReference type="ARBA" id="ARBA00022475"/>
    </source>
</evidence>
<reference evidence="10 11" key="1">
    <citation type="submission" date="2016-10" db="EMBL/GenBank/DDBJ databases">
        <authorList>
            <person name="Varghese N."/>
            <person name="Submissions S."/>
        </authorList>
    </citation>
    <scope>NUCLEOTIDE SEQUENCE [LARGE SCALE GENOMIC DNA]</scope>
    <source>
        <strain evidence="10 11">DSM 16525</strain>
    </source>
</reference>
<comment type="subcellular location">
    <subcellularLocation>
        <location evidence="1">Cell membrane</location>
        <topology evidence="1">Single-pass membrane protein</topology>
    </subcellularLocation>
    <subcellularLocation>
        <location evidence="7">Cell membrane</location>
        <topology evidence="7">Single-pass type II membrane protein</topology>
    </subcellularLocation>
</comment>
<protein>
    <submittedName>
        <fullName evidence="9">Biopolymer transporter ExbD</fullName>
    </submittedName>
    <submittedName>
        <fullName evidence="10">Outer membrane transport energization protein ExbD</fullName>
    </submittedName>
</protein>
<name>A0A511SSV3_MYXFU</name>
<evidence type="ECO:0000256" key="4">
    <source>
        <dbReference type="ARBA" id="ARBA00022692"/>
    </source>
</evidence>
<reference evidence="9 12" key="2">
    <citation type="submission" date="2019-07" db="EMBL/GenBank/DDBJ databases">
        <title>Whole genome shotgun sequence of Myxococcus fulvus NBRC 100333.</title>
        <authorList>
            <person name="Hosoyama A."/>
            <person name="Uohara A."/>
            <person name="Ohji S."/>
            <person name="Ichikawa N."/>
        </authorList>
    </citation>
    <scope>NUCLEOTIDE SEQUENCE [LARGE SCALE GENOMIC DNA]</scope>
    <source>
        <strain evidence="9 12">NBRC 100333</strain>
    </source>
</reference>
<dbReference type="PANTHER" id="PTHR30558">
    <property type="entry name" value="EXBD MEMBRANE COMPONENT OF PMF-DRIVEN MACROMOLECULE IMPORT SYSTEM"/>
    <property type="match status" value="1"/>
</dbReference>
<keyword evidence="11" id="KW-1185">Reference proteome</keyword>
<dbReference type="EMBL" id="BJXR01000002">
    <property type="protein sequence ID" value="GEN05011.1"/>
    <property type="molecule type" value="Genomic_DNA"/>
</dbReference>
<sequence>MGMSAGPKGGIKSEINVTPLVDVVLVLLIIFMVVTPMLQRGKSVELPKATEIEKEKGKDSDPLYVSITPDKKVFVENDQVDEQALQDRIAEELVKDPGKKILLKGDNTVNVGDVRRVLDVARKAKAKQIALGVEEKK</sequence>
<keyword evidence="4 7" id="KW-0812">Transmembrane</keyword>
<evidence type="ECO:0000313" key="9">
    <source>
        <dbReference type="EMBL" id="GEN05011.1"/>
    </source>
</evidence>
<evidence type="ECO:0000313" key="10">
    <source>
        <dbReference type="EMBL" id="SET20849.1"/>
    </source>
</evidence>
<evidence type="ECO:0000256" key="2">
    <source>
        <dbReference type="ARBA" id="ARBA00005811"/>
    </source>
</evidence>
<evidence type="ECO:0000313" key="12">
    <source>
        <dbReference type="Proteomes" id="UP000321514"/>
    </source>
</evidence>
<gene>
    <name evidence="9" type="ORF">MFU01_00480</name>
    <name evidence="10" type="ORF">SAMN05443572_1011445</name>
</gene>
<feature type="transmembrane region" description="Helical" evidence="8">
    <location>
        <begin position="20"/>
        <end position="38"/>
    </location>
</feature>
<dbReference type="Proteomes" id="UP000183760">
    <property type="component" value="Unassembled WGS sequence"/>
</dbReference>